<dbReference type="NCBIfam" id="TIGR00292">
    <property type="entry name" value="sulfide-dependent adenosine diphosphate thiazole synthase"/>
    <property type="match status" value="1"/>
</dbReference>
<feature type="binding site" description="in other chain" evidence="6">
    <location>
        <position position="179"/>
    </location>
    <ligand>
        <name>Fe cation</name>
        <dbReference type="ChEBI" id="CHEBI:24875"/>
        <note>ligand shared between two adjacent protomers</note>
    </ligand>
</feature>
<dbReference type="GO" id="GO:0052837">
    <property type="term" value="P:thiazole biosynthetic process"/>
    <property type="evidence" value="ECO:0007669"/>
    <property type="project" value="UniProtKB-UniRule"/>
</dbReference>
<proteinExistence type="inferred from homology"/>
<accession>A0A832RUG0</accession>
<evidence type="ECO:0000313" key="8">
    <source>
        <dbReference type="Proteomes" id="UP000600363"/>
    </source>
</evidence>
<dbReference type="Gene3D" id="3.50.50.60">
    <property type="entry name" value="FAD/NAD(P)-binding domain"/>
    <property type="match status" value="1"/>
</dbReference>
<dbReference type="EMBL" id="DUIH01000002">
    <property type="protein sequence ID" value="HIH69045.1"/>
    <property type="molecule type" value="Genomic_DNA"/>
</dbReference>
<feature type="binding site" description="in other chain" evidence="6">
    <location>
        <position position="69"/>
    </location>
    <ligand>
        <name>NAD(+)</name>
        <dbReference type="ChEBI" id="CHEBI:57540"/>
        <note>ligand shared between two adjacent protomers</note>
    </ligand>
</feature>
<comment type="caution">
    <text evidence="6">Lacks conserved residue(s) required for the propagation of feature annotation.</text>
</comment>
<dbReference type="Proteomes" id="UP000600363">
    <property type="component" value="Unassembled WGS sequence"/>
</dbReference>
<evidence type="ECO:0000256" key="2">
    <source>
        <dbReference type="ARBA" id="ARBA00022723"/>
    </source>
</evidence>
<dbReference type="UniPathway" id="UPA00060"/>
<dbReference type="EC" id="2.4.2.59" evidence="6"/>
<dbReference type="GO" id="GO:0005506">
    <property type="term" value="F:iron ion binding"/>
    <property type="evidence" value="ECO:0007669"/>
    <property type="project" value="UniProtKB-UniRule"/>
</dbReference>
<reference evidence="7" key="1">
    <citation type="journal article" date="2020" name="bioRxiv">
        <title>A rank-normalized archaeal taxonomy based on genome phylogeny resolves widespread incomplete and uneven classifications.</title>
        <authorList>
            <person name="Rinke C."/>
            <person name="Chuvochina M."/>
            <person name="Mussig A.J."/>
            <person name="Chaumeil P.-A."/>
            <person name="Waite D.W."/>
            <person name="Whitman W.B."/>
            <person name="Parks D.H."/>
            <person name="Hugenholtz P."/>
        </authorList>
    </citation>
    <scope>NUCLEOTIDE SEQUENCE</scope>
    <source>
        <strain evidence="7">UBA12518</strain>
    </source>
</reference>
<dbReference type="PANTHER" id="PTHR43422:SF3">
    <property type="entry name" value="THIAMINE THIAZOLE SYNTHASE"/>
    <property type="match status" value="1"/>
</dbReference>
<organism evidence="7 8">
    <name type="scientific">Methermicoccus shengliensis</name>
    <dbReference type="NCBI Taxonomy" id="660064"/>
    <lineage>
        <taxon>Archaea</taxon>
        <taxon>Methanobacteriati</taxon>
        <taxon>Methanobacteriota</taxon>
        <taxon>Stenosarchaea group</taxon>
        <taxon>Methanomicrobia</taxon>
        <taxon>Methanosarcinales</taxon>
        <taxon>Methermicoccaceae</taxon>
        <taxon>Methermicoccus</taxon>
    </lineage>
</organism>
<dbReference type="GO" id="GO:0009228">
    <property type="term" value="P:thiamine biosynthetic process"/>
    <property type="evidence" value="ECO:0007669"/>
    <property type="project" value="UniProtKB-KW"/>
</dbReference>
<gene>
    <name evidence="6" type="primary">thi4</name>
    <name evidence="7" type="ORF">HA299_00235</name>
</gene>
<dbReference type="InterPro" id="IPR002922">
    <property type="entry name" value="Thi4_fam"/>
</dbReference>
<comment type="cofactor">
    <cofactor evidence="6">
        <name>Fe(2+)</name>
        <dbReference type="ChEBI" id="CHEBI:29033"/>
    </cofactor>
</comment>
<dbReference type="GO" id="GO:0009229">
    <property type="term" value="P:thiamine diphosphate biosynthetic process"/>
    <property type="evidence" value="ECO:0007669"/>
    <property type="project" value="UniProtKB-UniRule"/>
</dbReference>
<comment type="caution">
    <text evidence="7">The sequence shown here is derived from an EMBL/GenBank/DDBJ whole genome shotgun (WGS) entry which is preliminary data.</text>
</comment>
<keyword evidence="1 6" id="KW-0808">Transferase</keyword>
<comment type="function">
    <text evidence="6">Involved in the biosynthesis of the thiazole moiety of thiamine. Catalyzes the conversion of NAD and glycine to adenosine diphosphate 5-(2-hydroxyethyl)-4-methylthiazole-2-carboxylate (ADT), an adenylated thiazole intermediate, using free sulfide as a source of sulfur.</text>
</comment>
<evidence type="ECO:0000256" key="1">
    <source>
        <dbReference type="ARBA" id="ARBA00022679"/>
    </source>
</evidence>
<evidence type="ECO:0000313" key="7">
    <source>
        <dbReference type="EMBL" id="HIH69045.1"/>
    </source>
</evidence>
<evidence type="ECO:0000256" key="6">
    <source>
        <dbReference type="HAMAP-Rule" id="MF_00304"/>
    </source>
</evidence>
<dbReference type="InterPro" id="IPR036188">
    <property type="entry name" value="FAD/NAD-bd_sf"/>
</dbReference>
<feature type="binding site" description="in other chain" evidence="6">
    <location>
        <position position="226"/>
    </location>
    <ligand>
        <name>NAD(+)</name>
        <dbReference type="ChEBI" id="CHEBI:57540"/>
        <note>ligand shared between two adjacent protomers</note>
    </ligand>
</feature>
<keyword evidence="4 6" id="KW-0408">Iron</keyword>
<sequence length="269" mass="28628">MSEGVFYPAGEAQITRAIVDEFTQMLSECIENDVIVVGAGPSGLVAAMELAKERVDVLVLEANNYLGGGFWLGGYLMNKVTIRAPAHELLADIGVPLKQHTEGVYVADGPHACSKLIAAMCEAGAKVLNMTRFDDPVLRNGRVEGCVVNWSPVASLPRQISCVDPVALEAKVVIDATGHDAAVARTLSEKGLLEMAGTGAMWVQQSEDAVVEYTREIFPGLIATGMAVSTVFGLPRMGPTFGSMLLSGKRAAEVALDMLNSRALRTQQH</sequence>
<keyword evidence="5 6" id="KW-0520">NAD</keyword>
<feature type="binding site" description="in other chain" evidence="6">
    <location>
        <position position="42"/>
    </location>
    <ligand>
        <name>NAD(+)</name>
        <dbReference type="ChEBI" id="CHEBI:57540"/>
        <note>ligand shared between two adjacent protomers</note>
    </ligand>
</feature>
<keyword evidence="2 6" id="KW-0479">Metal-binding</keyword>
<dbReference type="PANTHER" id="PTHR43422">
    <property type="entry name" value="THIAMINE THIAZOLE SYNTHASE"/>
    <property type="match status" value="1"/>
</dbReference>
<dbReference type="AlphaFoldDB" id="A0A832RUG0"/>
<dbReference type="SUPFAM" id="SSF51905">
    <property type="entry name" value="FAD/NAD(P)-binding domain"/>
    <property type="match status" value="1"/>
</dbReference>
<protein>
    <recommendedName>
        <fullName evidence="6">Thiamine thiazole synthase</fullName>
        <ecNumber evidence="6">2.4.2.59</ecNumber>
    </recommendedName>
</protein>
<feature type="binding site" evidence="6">
    <location>
        <position position="164"/>
    </location>
    <ligand>
        <name>Fe cation</name>
        <dbReference type="ChEBI" id="CHEBI:24875"/>
        <note>ligand shared between two adjacent protomers</note>
    </ligand>
</feature>
<keyword evidence="3 6" id="KW-0784">Thiamine biosynthesis</keyword>
<dbReference type="PRINTS" id="PR00420">
    <property type="entry name" value="RNGMNOXGNASE"/>
</dbReference>
<evidence type="ECO:0000256" key="3">
    <source>
        <dbReference type="ARBA" id="ARBA00022977"/>
    </source>
</evidence>
<feature type="binding site" evidence="6">
    <location>
        <position position="236"/>
    </location>
    <ligand>
        <name>glycine</name>
        <dbReference type="ChEBI" id="CHEBI:57305"/>
    </ligand>
</feature>
<evidence type="ECO:0000256" key="4">
    <source>
        <dbReference type="ARBA" id="ARBA00023004"/>
    </source>
</evidence>
<evidence type="ECO:0000256" key="5">
    <source>
        <dbReference type="ARBA" id="ARBA00023027"/>
    </source>
</evidence>
<dbReference type="HAMAP" id="MF_00304">
    <property type="entry name" value="Thi4"/>
    <property type="match status" value="1"/>
</dbReference>
<dbReference type="GO" id="GO:0016763">
    <property type="term" value="F:pentosyltransferase activity"/>
    <property type="evidence" value="ECO:0007669"/>
    <property type="project" value="UniProtKB-UniRule"/>
</dbReference>
<comment type="catalytic activity">
    <reaction evidence="6">
        <text>hydrogen sulfide + glycine + NAD(+) = ADP-5-ethyl-4-methylthiazole-2-carboxylate + nicotinamide + 3 H2O + H(+)</text>
        <dbReference type="Rhea" id="RHEA:55704"/>
        <dbReference type="ChEBI" id="CHEBI:15377"/>
        <dbReference type="ChEBI" id="CHEBI:15378"/>
        <dbReference type="ChEBI" id="CHEBI:17154"/>
        <dbReference type="ChEBI" id="CHEBI:29919"/>
        <dbReference type="ChEBI" id="CHEBI:57305"/>
        <dbReference type="ChEBI" id="CHEBI:57540"/>
        <dbReference type="ChEBI" id="CHEBI:139151"/>
        <dbReference type="EC" id="2.4.2.59"/>
    </reaction>
</comment>
<comment type="pathway">
    <text evidence="6">Cofactor biosynthesis; thiamine diphosphate biosynthesis.</text>
</comment>
<dbReference type="InterPro" id="IPR022828">
    <property type="entry name" value="Thi4_prok"/>
</dbReference>
<comment type="similarity">
    <text evidence="6">Belongs to the THI4 family.</text>
</comment>
<comment type="subunit">
    <text evidence="6">Homooctamer; tetramer of dimers.</text>
</comment>
<dbReference type="Pfam" id="PF01946">
    <property type="entry name" value="Thi4"/>
    <property type="match status" value="1"/>
</dbReference>
<feature type="binding site" evidence="6">
    <location>
        <position position="164"/>
    </location>
    <ligand>
        <name>NAD(+)</name>
        <dbReference type="ChEBI" id="CHEBI:57540"/>
        <note>ligand shared between two adjacent protomers</note>
    </ligand>
</feature>
<name>A0A832RUG0_9EURY</name>
<dbReference type="RefSeq" id="WP_042684295.1">
    <property type="nucleotide sequence ID" value="NZ_DUIH01000002.1"/>
</dbReference>